<evidence type="ECO:0000256" key="6">
    <source>
        <dbReference type="ARBA" id="ARBA00023163"/>
    </source>
</evidence>
<evidence type="ECO:0000256" key="1">
    <source>
        <dbReference type="ARBA" id="ARBA00007957"/>
    </source>
</evidence>
<keyword evidence="9" id="KW-1185">Reference proteome</keyword>
<dbReference type="InterPro" id="IPR002481">
    <property type="entry name" value="FUR"/>
</dbReference>
<dbReference type="AlphaFoldDB" id="A0A3G1L1T0"/>
<name>A0A3G1L1T0_FORW1</name>
<organism evidence="8 9">
    <name type="scientific">Formimonas warabiya</name>
    <dbReference type="NCBI Taxonomy" id="1761012"/>
    <lineage>
        <taxon>Bacteria</taxon>
        <taxon>Bacillati</taxon>
        <taxon>Bacillota</taxon>
        <taxon>Clostridia</taxon>
        <taxon>Eubacteriales</taxon>
        <taxon>Peptococcaceae</taxon>
        <taxon>Candidatus Formimonas</taxon>
    </lineage>
</organism>
<dbReference type="GO" id="GO:0045892">
    <property type="term" value="P:negative regulation of DNA-templated transcription"/>
    <property type="evidence" value="ECO:0007669"/>
    <property type="project" value="TreeGrafter"/>
</dbReference>
<dbReference type="InterPro" id="IPR036390">
    <property type="entry name" value="WH_DNA-bd_sf"/>
</dbReference>
<dbReference type="Pfam" id="PF01475">
    <property type="entry name" value="FUR"/>
    <property type="match status" value="1"/>
</dbReference>
<dbReference type="GO" id="GO:0003700">
    <property type="term" value="F:DNA-binding transcription factor activity"/>
    <property type="evidence" value="ECO:0007669"/>
    <property type="project" value="InterPro"/>
</dbReference>
<evidence type="ECO:0000256" key="5">
    <source>
        <dbReference type="ARBA" id="ARBA00023125"/>
    </source>
</evidence>
<dbReference type="KEGG" id="fwa:DCMF_13950"/>
<keyword evidence="2" id="KW-0678">Repressor</keyword>
<dbReference type="CDD" id="cd07153">
    <property type="entry name" value="Fur_like"/>
    <property type="match status" value="1"/>
</dbReference>
<feature type="binding site" evidence="7">
    <location>
        <position position="125"/>
    </location>
    <ligand>
        <name>Zn(2+)</name>
        <dbReference type="ChEBI" id="CHEBI:29105"/>
    </ligand>
</feature>
<keyword evidence="7" id="KW-0479">Metal-binding</keyword>
<evidence type="ECO:0000256" key="3">
    <source>
        <dbReference type="ARBA" id="ARBA00022833"/>
    </source>
</evidence>
<dbReference type="GO" id="GO:1900376">
    <property type="term" value="P:regulation of secondary metabolite biosynthetic process"/>
    <property type="evidence" value="ECO:0007669"/>
    <property type="project" value="TreeGrafter"/>
</dbReference>
<proteinExistence type="inferred from homology"/>
<dbReference type="Proteomes" id="UP000323521">
    <property type="component" value="Chromosome"/>
</dbReference>
<dbReference type="GO" id="GO:0000976">
    <property type="term" value="F:transcription cis-regulatory region binding"/>
    <property type="evidence" value="ECO:0007669"/>
    <property type="project" value="TreeGrafter"/>
</dbReference>
<keyword evidence="6" id="KW-0804">Transcription</keyword>
<keyword evidence="3 7" id="KW-0862">Zinc</keyword>
<dbReference type="PANTHER" id="PTHR33202">
    <property type="entry name" value="ZINC UPTAKE REGULATION PROTEIN"/>
    <property type="match status" value="1"/>
</dbReference>
<protein>
    <submittedName>
        <fullName evidence="8">Transcriptional repressor</fullName>
    </submittedName>
</protein>
<evidence type="ECO:0000313" key="8">
    <source>
        <dbReference type="EMBL" id="ATW28610.1"/>
    </source>
</evidence>
<evidence type="ECO:0000313" key="9">
    <source>
        <dbReference type="Proteomes" id="UP000323521"/>
    </source>
</evidence>
<evidence type="ECO:0000256" key="7">
    <source>
        <dbReference type="PIRSR" id="PIRSR602481-1"/>
    </source>
</evidence>
<dbReference type="GO" id="GO:0008270">
    <property type="term" value="F:zinc ion binding"/>
    <property type="evidence" value="ECO:0007669"/>
    <property type="project" value="TreeGrafter"/>
</dbReference>
<dbReference type="PANTHER" id="PTHR33202:SF8">
    <property type="entry name" value="PEROXIDE-RESPONSIVE REPRESSOR PERR"/>
    <property type="match status" value="1"/>
</dbReference>
<dbReference type="SUPFAM" id="SSF46785">
    <property type="entry name" value="Winged helix' DNA-binding domain"/>
    <property type="match status" value="1"/>
</dbReference>
<dbReference type="Gene3D" id="1.10.10.10">
    <property type="entry name" value="Winged helix-like DNA-binding domain superfamily/Winged helix DNA-binding domain"/>
    <property type="match status" value="1"/>
</dbReference>
<sequence>MSHELIRRKIRPSHQRIKILDYLMNQRCHPTVDQIFHDLHQEIPTLSKSTVYNTLNAFLEAQLIRVITIEDHETRYDIAMKNHGHFKCDSCGSIYDFTINIDDFATGELNGFQITDKNIYFKGICPRCSQGL</sequence>
<comment type="similarity">
    <text evidence="1">Belongs to the Fur family.</text>
</comment>
<comment type="cofactor">
    <cofactor evidence="7">
        <name>Zn(2+)</name>
        <dbReference type="ChEBI" id="CHEBI:29105"/>
    </cofactor>
    <text evidence="7">Binds 1 zinc ion per subunit.</text>
</comment>
<reference evidence="8 9" key="1">
    <citation type="submission" date="2016-10" db="EMBL/GenBank/DDBJ databases">
        <title>Complete Genome Sequence of Peptococcaceae strain DCMF.</title>
        <authorList>
            <person name="Edwards R.J."/>
            <person name="Holland S.I."/>
            <person name="Deshpande N.P."/>
            <person name="Wong Y.K."/>
            <person name="Ertan H."/>
            <person name="Manefield M."/>
            <person name="Russell T.L."/>
            <person name="Lee M.J."/>
        </authorList>
    </citation>
    <scope>NUCLEOTIDE SEQUENCE [LARGE SCALE GENOMIC DNA]</scope>
    <source>
        <strain evidence="8 9">DCMF</strain>
    </source>
</reference>
<keyword evidence="4" id="KW-0805">Transcription regulation</keyword>
<evidence type="ECO:0000256" key="2">
    <source>
        <dbReference type="ARBA" id="ARBA00022491"/>
    </source>
</evidence>
<dbReference type="InterPro" id="IPR043135">
    <property type="entry name" value="Fur_C"/>
</dbReference>
<evidence type="ECO:0000256" key="4">
    <source>
        <dbReference type="ARBA" id="ARBA00023015"/>
    </source>
</evidence>
<gene>
    <name evidence="8" type="ORF">DCMF_13950</name>
</gene>
<dbReference type="InterPro" id="IPR036388">
    <property type="entry name" value="WH-like_DNA-bd_sf"/>
</dbReference>
<keyword evidence="5" id="KW-0238">DNA-binding</keyword>
<feature type="binding site" evidence="7">
    <location>
        <position position="91"/>
    </location>
    <ligand>
        <name>Zn(2+)</name>
        <dbReference type="ChEBI" id="CHEBI:29105"/>
    </ligand>
</feature>
<dbReference type="Gene3D" id="3.30.1490.190">
    <property type="match status" value="1"/>
</dbReference>
<feature type="binding site" evidence="7">
    <location>
        <position position="128"/>
    </location>
    <ligand>
        <name>Zn(2+)</name>
        <dbReference type="ChEBI" id="CHEBI:29105"/>
    </ligand>
</feature>
<accession>A0A3G1L1T0</accession>
<dbReference type="EMBL" id="CP017634">
    <property type="protein sequence ID" value="ATW28610.1"/>
    <property type="molecule type" value="Genomic_DNA"/>
</dbReference>
<feature type="binding site" evidence="7">
    <location>
        <position position="88"/>
    </location>
    <ligand>
        <name>Zn(2+)</name>
        <dbReference type="ChEBI" id="CHEBI:29105"/>
    </ligand>
</feature>